<evidence type="ECO:0000259" key="20">
    <source>
        <dbReference type="Pfam" id="PF25087"/>
    </source>
</evidence>
<feature type="binding site" evidence="18">
    <location>
        <position position="150"/>
    </location>
    <ligand>
        <name>UDP-N-acetyl-alpha-D-glucosamine</name>
        <dbReference type="ChEBI" id="CHEBI:57705"/>
    </ligand>
</feature>
<feature type="domain" description="Mannose-1-phosphate guanyltransferase C-terminal" evidence="20">
    <location>
        <begin position="266"/>
        <end position="341"/>
    </location>
</feature>
<comment type="subunit">
    <text evidence="18">Homotrimer.</text>
</comment>
<evidence type="ECO:0000256" key="10">
    <source>
        <dbReference type="ARBA" id="ARBA00022960"/>
    </source>
</evidence>
<protein>
    <recommendedName>
        <fullName evidence="18">Bifunctional protein GlmU</fullName>
    </recommendedName>
    <domain>
        <recommendedName>
            <fullName evidence="18">UDP-N-acetylglucosamine pyrophosphorylase</fullName>
            <ecNumber evidence="18">2.7.7.23</ecNumber>
        </recommendedName>
        <alternativeName>
            <fullName evidence="18">N-acetylglucosamine-1-phosphate uridyltransferase</fullName>
        </alternativeName>
    </domain>
    <domain>
        <recommendedName>
            <fullName evidence="18">Glucosamine-1-phosphate N-acetyltransferase</fullName>
            <ecNumber evidence="18">2.3.1.157</ecNumber>
        </recommendedName>
    </domain>
</protein>
<feature type="active site" description="Proton acceptor" evidence="18">
    <location>
        <position position="359"/>
    </location>
</feature>
<evidence type="ECO:0000256" key="12">
    <source>
        <dbReference type="ARBA" id="ARBA00023268"/>
    </source>
</evidence>
<evidence type="ECO:0000256" key="16">
    <source>
        <dbReference type="ARBA" id="ARBA00048493"/>
    </source>
</evidence>
<dbReference type="Pfam" id="PF00132">
    <property type="entry name" value="Hexapep"/>
    <property type="match status" value="1"/>
</dbReference>
<evidence type="ECO:0000256" key="5">
    <source>
        <dbReference type="ARBA" id="ARBA00022679"/>
    </source>
</evidence>
<comment type="pathway">
    <text evidence="18">Nucleotide-sugar biosynthesis; UDP-N-acetyl-alpha-D-glucosamine biosynthesis; UDP-N-acetyl-alpha-D-glucosamine from N-acetyl-alpha-D-glucosamine 1-phosphate: step 1/1.</text>
</comment>
<dbReference type="InterPro" id="IPR029044">
    <property type="entry name" value="Nucleotide-diphossugar_trans"/>
</dbReference>
<comment type="cofactor">
    <cofactor evidence="18">
        <name>Mg(2+)</name>
        <dbReference type="ChEBI" id="CHEBI:18420"/>
    </cofactor>
    <text evidence="18">Binds 1 Mg(2+) ion per subunit.</text>
</comment>
<keyword evidence="6 18" id="KW-0548">Nucleotidyltransferase</keyword>
<feature type="binding site" evidence="18">
    <location>
        <position position="347"/>
    </location>
    <ligand>
        <name>UDP-N-acetyl-alpha-D-glucosamine</name>
        <dbReference type="ChEBI" id="CHEBI:57705"/>
    </ligand>
</feature>
<feature type="binding site" evidence="18">
    <location>
        <position position="401"/>
    </location>
    <ligand>
        <name>acetyl-CoA</name>
        <dbReference type="ChEBI" id="CHEBI:57288"/>
    </ligand>
</feature>
<dbReference type="Proteomes" id="UP000054624">
    <property type="component" value="Unassembled WGS sequence"/>
</dbReference>
<dbReference type="GO" id="GO:0019134">
    <property type="term" value="F:glucosamine-1-phosphate N-acetyltransferase activity"/>
    <property type="evidence" value="ECO:0007669"/>
    <property type="project" value="UniProtKB-UniRule"/>
</dbReference>
<dbReference type="AlphaFoldDB" id="A0A158CX00"/>
<keyword evidence="14 18" id="KW-0961">Cell wall biogenesis/degradation</keyword>
<evidence type="ECO:0000256" key="1">
    <source>
        <dbReference type="ARBA" id="ARBA00004496"/>
    </source>
</evidence>
<evidence type="ECO:0000256" key="2">
    <source>
        <dbReference type="ARBA" id="ARBA00007707"/>
    </source>
</evidence>
<comment type="function">
    <text evidence="17 18">Catalyzes the last two sequential reactions in the de novo biosynthetic pathway for UDP-N-acetylglucosamine (UDP-GlcNAc). The C-terminal domain catalyzes the transfer of acetyl group from acetyl coenzyme A to glucosamine-1-phosphate (GlcN-1-P) to produce N-acetylglucosamine-1-phosphate (GlcNAc-1-P), which is converted into UDP-GlcNAc by the transfer of uridine 5-monophosphate (from uridine 5-triphosphate), a reaction catalyzed by the N-terminal domain.</text>
</comment>
<name>A0A158CX00_9BURK</name>
<dbReference type="CDD" id="cd03353">
    <property type="entry name" value="LbH_GlmU_C"/>
    <property type="match status" value="1"/>
</dbReference>
<feature type="binding site" evidence="18">
    <location>
        <position position="71"/>
    </location>
    <ligand>
        <name>UDP-N-acetyl-alpha-D-glucosamine</name>
        <dbReference type="ChEBI" id="CHEBI:57705"/>
    </ligand>
</feature>
<feature type="binding site" evidence="18">
    <location>
        <position position="329"/>
    </location>
    <ligand>
        <name>UDP-N-acetyl-alpha-D-glucosamine</name>
        <dbReference type="ChEBI" id="CHEBI:57705"/>
    </ligand>
</feature>
<keyword evidence="12 18" id="KW-0511">Multifunctional enzyme</keyword>
<evidence type="ECO:0000256" key="3">
    <source>
        <dbReference type="ARBA" id="ARBA00007947"/>
    </source>
</evidence>
<dbReference type="GO" id="GO:0000902">
    <property type="term" value="P:cell morphogenesis"/>
    <property type="evidence" value="ECO:0007669"/>
    <property type="project" value="UniProtKB-UniRule"/>
</dbReference>
<keyword evidence="4 18" id="KW-0963">Cytoplasm</keyword>
<feature type="binding site" evidence="18">
    <location>
        <position position="373"/>
    </location>
    <ligand>
        <name>UDP-N-acetyl-alpha-D-glucosamine</name>
        <dbReference type="ChEBI" id="CHEBI:57705"/>
    </ligand>
</feature>
<evidence type="ECO:0000256" key="7">
    <source>
        <dbReference type="ARBA" id="ARBA00022723"/>
    </source>
</evidence>
<dbReference type="CDD" id="cd02540">
    <property type="entry name" value="GT2_GlmU_N_bac"/>
    <property type="match status" value="1"/>
</dbReference>
<dbReference type="HAMAP" id="MF_01631">
    <property type="entry name" value="GlmU"/>
    <property type="match status" value="1"/>
</dbReference>
<evidence type="ECO:0000256" key="8">
    <source>
        <dbReference type="ARBA" id="ARBA00022737"/>
    </source>
</evidence>
<dbReference type="PANTHER" id="PTHR43584:SF3">
    <property type="entry name" value="BIFUNCTIONAL PROTEIN GLMU"/>
    <property type="match status" value="1"/>
</dbReference>
<accession>A0A158CX00</accession>
<gene>
    <name evidence="18" type="primary">glmU</name>
    <name evidence="21" type="ORF">AWB76_06013</name>
</gene>
<dbReference type="EC" id="2.3.1.157" evidence="18"/>
<dbReference type="GO" id="GO:0003977">
    <property type="term" value="F:UDP-N-acetylglucosamine diphosphorylase activity"/>
    <property type="evidence" value="ECO:0007669"/>
    <property type="project" value="UniProtKB-UniRule"/>
</dbReference>
<evidence type="ECO:0000256" key="14">
    <source>
        <dbReference type="ARBA" id="ARBA00023316"/>
    </source>
</evidence>
<dbReference type="PANTHER" id="PTHR43584">
    <property type="entry name" value="NUCLEOTIDYL TRANSFERASE"/>
    <property type="match status" value="1"/>
</dbReference>
<dbReference type="Pfam" id="PF12804">
    <property type="entry name" value="NTP_transf_3"/>
    <property type="match status" value="1"/>
</dbReference>
<proteinExistence type="inferred from homology"/>
<evidence type="ECO:0000259" key="19">
    <source>
        <dbReference type="Pfam" id="PF12804"/>
    </source>
</evidence>
<organism evidence="21 22">
    <name type="scientific">Caballeronia temeraria</name>
    <dbReference type="NCBI Taxonomy" id="1777137"/>
    <lineage>
        <taxon>Bacteria</taxon>
        <taxon>Pseudomonadati</taxon>
        <taxon>Pseudomonadota</taxon>
        <taxon>Betaproteobacteria</taxon>
        <taxon>Burkholderiales</taxon>
        <taxon>Burkholderiaceae</taxon>
        <taxon>Caballeronia</taxon>
    </lineage>
</organism>
<dbReference type="SUPFAM" id="SSF51161">
    <property type="entry name" value="Trimeric LpxA-like enzymes"/>
    <property type="match status" value="1"/>
</dbReference>
<dbReference type="OrthoDB" id="9775031at2"/>
<sequence length="453" mass="48014">MNIVILAAGMGKRMRSALPKVLHSLAGKPLLAHVIDTARALSPTRLVVVVGHGADKVREAVGAPDVQFALQDKQLGTGHAVQQALPLLDPSVPTLVLYGDVPLTRASTLQRLIDVAGSERYGVLTVDVGDPTGYGRIVRDAAGKVKKIVEQKDASEEERRIAEINTGIVITPTRTLETWLASLKNNNAQGEFYLTDVVERAIEAGVEVVTAQPDAEWETLGVNSKIQLAELERIHQRNVANALLDAGVTLMDPARIDVRGTLECGADVSIDVNCVFEGRVTIADNVTIGPNCVIRDATIGAGTRVDAYTHIEGGTTGANVVLGPYARLRPGATLGDEAHVGNFVEVKNAVLGRGSKANHLSYIGDSDIGARVNIGAGTITCNYDGANKHRTVIDDDVFVGSDTQLVAPVRVGRGVTIAAGTTVWKDVGEGELVLNEKTQVSKSGYVRPVKKKS</sequence>
<feature type="binding site" evidence="18">
    <location>
        <position position="362"/>
    </location>
    <ligand>
        <name>UDP-N-acetyl-alpha-D-glucosamine</name>
        <dbReference type="ChEBI" id="CHEBI:57705"/>
    </ligand>
</feature>
<dbReference type="GO" id="GO:0071555">
    <property type="term" value="P:cell wall organization"/>
    <property type="evidence" value="ECO:0007669"/>
    <property type="project" value="UniProtKB-KW"/>
</dbReference>
<evidence type="ECO:0000313" key="21">
    <source>
        <dbReference type="EMBL" id="SAK86107.1"/>
    </source>
</evidence>
<dbReference type="UniPathway" id="UPA00973"/>
<feature type="binding site" evidence="18">
    <location>
        <position position="419"/>
    </location>
    <ligand>
        <name>acetyl-CoA</name>
        <dbReference type="ChEBI" id="CHEBI:57288"/>
    </ligand>
</feature>
<dbReference type="RefSeq" id="WP_061163658.1">
    <property type="nucleotide sequence ID" value="NZ_FCOI02000028.1"/>
</dbReference>
<feature type="binding site" evidence="18">
    <location>
        <position position="135"/>
    </location>
    <ligand>
        <name>UDP-N-acetyl-alpha-D-glucosamine</name>
        <dbReference type="ChEBI" id="CHEBI:57705"/>
    </ligand>
</feature>
<dbReference type="PROSITE" id="PS00101">
    <property type="entry name" value="HEXAPEP_TRANSFERASES"/>
    <property type="match status" value="2"/>
</dbReference>
<feature type="region of interest" description="N-acetyltransferase" evidence="18">
    <location>
        <begin position="247"/>
        <end position="453"/>
    </location>
</feature>
<evidence type="ECO:0000256" key="6">
    <source>
        <dbReference type="ARBA" id="ARBA00022695"/>
    </source>
</evidence>
<evidence type="ECO:0000256" key="15">
    <source>
        <dbReference type="ARBA" id="ARBA00048247"/>
    </source>
</evidence>
<feature type="binding site" evidence="18">
    <location>
        <begin position="6"/>
        <end position="9"/>
    </location>
    <ligand>
        <name>UDP-N-acetyl-alpha-D-glucosamine</name>
        <dbReference type="ChEBI" id="CHEBI:57705"/>
    </ligand>
</feature>
<dbReference type="InterPro" id="IPR056729">
    <property type="entry name" value="GMPPB_C"/>
</dbReference>
<comment type="subcellular location">
    <subcellularLocation>
        <location evidence="1 18">Cytoplasm</location>
    </subcellularLocation>
</comment>
<keyword evidence="13 18" id="KW-0012">Acyltransferase</keyword>
<feature type="binding site" evidence="18">
    <location>
        <position position="100"/>
    </location>
    <ligand>
        <name>Mg(2+)</name>
        <dbReference type="ChEBI" id="CHEBI:18420"/>
    </ligand>
</feature>
<dbReference type="GO" id="GO:0005737">
    <property type="term" value="C:cytoplasm"/>
    <property type="evidence" value="ECO:0007669"/>
    <property type="project" value="UniProtKB-SubCell"/>
</dbReference>
<feature type="region of interest" description="Pyrophosphorylase" evidence="18">
    <location>
        <begin position="1"/>
        <end position="225"/>
    </location>
</feature>
<keyword evidence="5 18" id="KW-0808">Transferase</keyword>
<dbReference type="GO" id="GO:0006048">
    <property type="term" value="P:UDP-N-acetylglucosamine biosynthetic process"/>
    <property type="evidence" value="ECO:0007669"/>
    <property type="project" value="UniProtKB-UniPathway"/>
</dbReference>
<dbReference type="InterPro" id="IPR011004">
    <property type="entry name" value="Trimer_LpxA-like_sf"/>
</dbReference>
<evidence type="ECO:0000313" key="22">
    <source>
        <dbReference type="Proteomes" id="UP000054624"/>
    </source>
</evidence>
<dbReference type="EMBL" id="FCOI02000028">
    <property type="protein sequence ID" value="SAK86107.1"/>
    <property type="molecule type" value="Genomic_DNA"/>
</dbReference>
<feature type="binding site" evidence="18">
    <location>
        <position position="223"/>
    </location>
    <ligand>
        <name>Mg(2+)</name>
        <dbReference type="ChEBI" id="CHEBI:18420"/>
    </ligand>
</feature>
<comment type="pathway">
    <text evidence="18">Bacterial outer membrane biogenesis; LPS lipid A biosynthesis.</text>
</comment>
<evidence type="ECO:0000256" key="13">
    <source>
        <dbReference type="ARBA" id="ARBA00023315"/>
    </source>
</evidence>
<comment type="similarity">
    <text evidence="2 18">In the C-terminal section; belongs to the transferase hexapeptide repeat family.</text>
</comment>
<keyword evidence="11 18" id="KW-0573">Peptidoglycan synthesis</keyword>
<comment type="catalytic activity">
    <reaction evidence="16 18">
        <text>N-acetyl-alpha-D-glucosamine 1-phosphate + UTP + H(+) = UDP-N-acetyl-alpha-D-glucosamine + diphosphate</text>
        <dbReference type="Rhea" id="RHEA:13509"/>
        <dbReference type="ChEBI" id="CHEBI:15378"/>
        <dbReference type="ChEBI" id="CHEBI:33019"/>
        <dbReference type="ChEBI" id="CHEBI:46398"/>
        <dbReference type="ChEBI" id="CHEBI:57705"/>
        <dbReference type="ChEBI" id="CHEBI:57776"/>
        <dbReference type="EC" id="2.7.7.23"/>
    </reaction>
</comment>
<evidence type="ECO:0000256" key="4">
    <source>
        <dbReference type="ARBA" id="ARBA00022490"/>
    </source>
</evidence>
<dbReference type="GO" id="GO:0009245">
    <property type="term" value="P:lipid A biosynthetic process"/>
    <property type="evidence" value="ECO:0007669"/>
    <property type="project" value="UniProtKB-UniRule"/>
</dbReference>
<feature type="binding site" evidence="18">
    <location>
        <begin position="76"/>
        <end position="77"/>
    </location>
    <ligand>
        <name>UDP-N-acetyl-alpha-D-glucosamine</name>
        <dbReference type="ChEBI" id="CHEBI:57705"/>
    </ligand>
</feature>
<feature type="binding site" evidence="18">
    <location>
        <position position="223"/>
    </location>
    <ligand>
        <name>UDP-N-acetyl-alpha-D-glucosamine</name>
        <dbReference type="ChEBI" id="CHEBI:57705"/>
    </ligand>
</feature>
<feature type="binding site" evidence="18">
    <location>
        <begin position="382"/>
        <end position="383"/>
    </location>
    <ligand>
        <name>acetyl-CoA</name>
        <dbReference type="ChEBI" id="CHEBI:57288"/>
    </ligand>
</feature>
<dbReference type="Gene3D" id="3.90.550.10">
    <property type="entry name" value="Spore Coat Polysaccharide Biosynthesis Protein SpsA, Chain A"/>
    <property type="match status" value="1"/>
</dbReference>
<evidence type="ECO:0000256" key="11">
    <source>
        <dbReference type="ARBA" id="ARBA00022984"/>
    </source>
</evidence>
<dbReference type="InterPro" id="IPR005882">
    <property type="entry name" value="Bifunctional_GlmU"/>
</dbReference>
<dbReference type="GO" id="GO:0008360">
    <property type="term" value="P:regulation of cell shape"/>
    <property type="evidence" value="ECO:0007669"/>
    <property type="project" value="UniProtKB-KW"/>
</dbReference>
<evidence type="ECO:0000256" key="9">
    <source>
        <dbReference type="ARBA" id="ARBA00022842"/>
    </source>
</evidence>
<feature type="binding site" evidence="18">
    <location>
        <position position="376"/>
    </location>
    <ligand>
        <name>acetyl-CoA</name>
        <dbReference type="ChEBI" id="CHEBI:57288"/>
    </ligand>
</feature>
<keyword evidence="9 18" id="KW-0460">Magnesium</keyword>
<feature type="domain" description="MobA-like NTP transferase" evidence="19">
    <location>
        <begin position="4"/>
        <end position="127"/>
    </location>
</feature>
<feature type="binding site" evidence="18">
    <location>
        <position position="20"/>
    </location>
    <ligand>
        <name>UDP-N-acetyl-alpha-D-glucosamine</name>
        <dbReference type="ChEBI" id="CHEBI:57705"/>
    </ligand>
</feature>
<dbReference type="GO" id="GO:0016020">
    <property type="term" value="C:membrane"/>
    <property type="evidence" value="ECO:0007669"/>
    <property type="project" value="GOC"/>
</dbReference>
<dbReference type="InterPro" id="IPR025877">
    <property type="entry name" value="MobA-like_NTP_Trfase"/>
</dbReference>
<reference evidence="22" key="1">
    <citation type="submission" date="2016-01" db="EMBL/GenBank/DDBJ databases">
        <authorList>
            <person name="Peeters Charlotte."/>
        </authorList>
    </citation>
    <scope>NUCLEOTIDE SEQUENCE [LARGE SCALE GENOMIC DNA]</scope>
</reference>
<dbReference type="UniPathway" id="UPA00113">
    <property type="reaction ID" value="UER00532"/>
</dbReference>
<keyword evidence="22" id="KW-1185">Reference proteome</keyword>
<evidence type="ECO:0000256" key="17">
    <source>
        <dbReference type="ARBA" id="ARBA00049628"/>
    </source>
</evidence>
<feature type="binding site" evidence="18">
    <location>
        <position position="165"/>
    </location>
    <ligand>
        <name>UDP-N-acetyl-alpha-D-glucosamine</name>
        <dbReference type="ChEBI" id="CHEBI:57705"/>
    </ligand>
</feature>
<dbReference type="Pfam" id="PF25087">
    <property type="entry name" value="GMPPB_C"/>
    <property type="match status" value="1"/>
</dbReference>
<dbReference type="STRING" id="1777137.AWB76_06013"/>
<comment type="similarity">
    <text evidence="3 18">In the N-terminal section; belongs to the N-acetylglucosamine-1-phosphate uridyltransferase family.</text>
</comment>
<dbReference type="InterPro" id="IPR018357">
    <property type="entry name" value="Hexapep_transf_CS"/>
</dbReference>
<dbReference type="EC" id="2.7.7.23" evidence="18"/>
<keyword evidence="8 18" id="KW-0677">Repeat</keyword>
<keyword evidence="10 18" id="KW-0133">Cell shape</keyword>
<feature type="binding site" evidence="18">
    <location>
        <begin position="98"/>
        <end position="100"/>
    </location>
    <ligand>
        <name>UDP-N-acetyl-alpha-D-glucosamine</name>
        <dbReference type="ChEBI" id="CHEBI:57705"/>
    </ligand>
</feature>
<dbReference type="InterPro" id="IPR050065">
    <property type="entry name" value="GlmU-like"/>
</dbReference>
<dbReference type="InterPro" id="IPR038009">
    <property type="entry name" value="GlmU_C_LbH"/>
</dbReference>
<dbReference type="NCBIfam" id="TIGR01173">
    <property type="entry name" value="glmU"/>
    <property type="match status" value="1"/>
</dbReference>
<dbReference type="GO" id="GO:0009252">
    <property type="term" value="P:peptidoglycan biosynthetic process"/>
    <property type="evidence" value="ECO:0007669"/>
    <property type="project" value="UniProtKB-UniRule"/>
</dbReference>
<feature type="region of interest" description="Linker" evidence="18">
    <location>
        <begin position="226"/>
        <end position="246"/>
    </location>
</feature>
<comment type="catalytic activity">
    <reaction evidence="15 18">
        <text>alpha-D-glucosamine 1-phosphate + acetyl-CoA = N-acetyl-alpha-D-glucosamine 1-phosphate + CoA + H(+)</text>
        <dbReference type="Rhea" id="RHEA:13725"/>
        <dbReference type="ChEBI" id="CHEBI:15378"/>
        <dbReference type="ChEBI" id="CHEBI:57287"/>
        <dbReference type="ChEBI" id="CHEBI:57288"/>
        <dbReference type="ChEBI" id="CHEBI:57776"/>
        <dbReference type="ChEBI" id="CHEBI:58516"/>
        <dbReference type="EC" id="2.3.1.157"/>
    </reaction>
</comment>
<keyword evidence="7 18" id="KW-0479">Metal-binding</keyword>
<comment type="caution">
    <text evidence="18">Lacks conserved residue(s) required for the propagation of feature annotation.</text>
</comment>
<dbReference type="SUPFAM" id="SSF53448">
    <property type="entry name" value="Nucleotide-diphospho-sugar transferases"/>
    <property type="match status" value="1"/>
</dbReference>
<comment type="pathway">
    <text evidence="18">Nucleotide-sugar biosynthesis; UDP-N-acetyl-alpha-D-glucosamine biosynthesis; N-acetyl-alpha-D-glucosamine 1-phosphate from alpha-D-glucosamine 6-phosphate (route II): step 2/2.</text>
</comment>
<dbReference type="Gene3D" id="2.160.10.10">
    <property type="entry name" value="Hexapeptide repeat proteins"/>
    <property type="match status" value="1"/>
</dbReference>
<dbReference type="InterPro" id="IPR001451">
    <property type="entry name" value="Hexapep"/>
</dbReference>
<evidence type="ECO:0000256" key="18">
    <source>
        <dbReference type="HAMAP-Rule" id="MF_01631"/>
    </source>
</evidence>
<dbReference type="GO" id="GO:0000287">
    <property type="term" value="F:magnesium ion binding"/>
    <property type="evidence" value="ECO:0007669"/>
    <property type="project" value="UniProtKB-UniRule"/>
</dbReference>